<evidence type="ECO:0000313" key="1">
    <source>
        <dbReference type="EMBL" id="KGQ19972.1"/>
    </source>
</evidence>
<dbReference type="eggNOG" id="COG3358">
    <property type="taxonomic scope" value="Bacteria"/>
</dbReference>
<dbReference type="Proteomes" id="UP000030518">
    <property type="component" value="Unassembled WGS sequence"/>
</dbReference>
<sequence>MVPARALKMKGKGTTAALLACALMLGACDKGEDEAAARAAAEARARAFAASEKPWRDERVAELTAPEGWTSVVGLHWIERGSHYAGTAGSNGIRMAKGPEHFGMLDLGADGHVRFVPDKGTAFTLDGAPLTGAVVLKSDADEGGPNKIGFDDGKGVATIIKRGDRFALRVKHGDAEARAHFAGIQYWPGGPEWKVTGRFVPHPAGTTLPIVNIVNMVEQVANPGAVEFTHAGKTHRLELLDQGEPTLFLVFADRTSGHGSYPAGRYLDLARPAANQQITIDFNRAENPPCAFTAFATCPLPPVANRLDLAVEAGERVYAKH</sequence>
<dbReference type="Pfam" id="PF07920">
    <property type="entry name" value="DUF1684"/>
    <property type="match status" value="1"/>
</dbReference>
<protein>
    <submittedName>
        <fullName evidence="1">Putative lipoprotein</fullName>
    </submittedName>
</protein>
<proteinExistence type="predicted"/>
<dbReference type="EMBL" id="JRKJ01000005">
    <property type="protein sequence ID" value="KGQ19972.1"/>
    <property type="molecule type" value="Genomic_DNA"/>
</dbReference>
<keyword evidence="1" id="KW-0449">Lipoprotein</keyword>
<dbReference type="PANTHER" id="PTHR41913:SF1">
    <property type="entry name" value="DUF1684 DOMAIN-CONTAINING PROTEIN"/>
    <property type="match status" value="1"/>
</dbReference>
<accession>A0A0A2WML1</accession>
<gene>
    <name evidence="1" type="ORF">LF41_2481</name>
</gene>
<organism evidence="1 2">
    <name type="scientific">Lysobacter dokdonensis DS-58</name>
    <dbReference type="NCBI Taxonomy" id="1300345"/>
    <lineage>
        <taxon>Bacteria</taxon>
        <taxon>Pseudomonadati</taxon>
        <taxon>Pseudomonadota</taxon>
        <taxon>Gammaproteobacteria</taxon>
        <taxon>Lysobacterales</taxon>
        <taxon>Lysobacteraceae</taxon>
        <taxon>Noviluteimonas</taxon>
    </lineage>
</organism>
<keyword evidence="2" id="KW-1185">Reference proteome</keyword>
<dbReference type="PANTHER" id="PTHR41913">
    <property type="entry name" value="DUF1684 DOMAIN-CONTAINING PROTEIN"/>
    <property type="match status" value="1"/>
</dbReference>
<name>A0A0A2WML1_9GAMM</name>
<dbReference type="PROSITE" id="PS51257">
    <property type="entry name" value="PROKAR_LIPOPROTEIN"/>
    <property type="match status" value="1"/>
</dbReference>
<dbReference type="AlphaFoldDB" id="A0A0A2WML1"/>
<comment type="caution">
    <text evidence="1">The sequence shown here is derived from an EMBL/GenBank/DDBJ whole genome shotgun (WGS) entry which is preliminary data.</text>
</comment>
<reference evidence="1 2" key="1">
    <citation type="submission" date="2014-09" db="EMBL/GenBank/DDBJ databases">
        <title>Genome sequences of Lysobacter dokdonensis DS-58.</title>
        <authorList>
            <person name="Kim J.F."/>
            <person name="Kwak M.-J."/>
        </authorList>
    </citation>
    <scope>NUCLEOTIDE SEQUENCE [LARGE SCALE GENOMIC DNA]</scope>
    <source>
        <strain evidence="1 2">DS-58</strain>
    </source>
</reference>
<dbReference type="InterPro" id="IPR012467">
    <property type="entry name" value="DUF1684"/>
</dbReference>
<dbReference type="STRING" id="1300345.LF41_2481"/>
<evidence type="ECO:0000313" key="2">
    <source>
        <dbReference type="Proteomes" id="UP000030518"/>
    </source>
</evidence>
<dbReference type="PATRIC" id="fig|1300345.3.peg.1046"/>